<dbReference type="Proteomes" id="UP001163603">
    <property type="component" value="Chromosome 4"/>
</dbReference>
<proteinExistence type="predicted"/>
<evidence type="ECO:0000313" key="2">
    <source>
        <dbReference type="Proteomes" id="UP001163603"/>
    </source>
</evidence>
<organism evidence="1 2">
    <name type="scientific">Pistacia integerrima</name>
    <dbReference type="NCBI Taxonomy" id="434235"/>
    <lineage>
        <taxon>Eukaryota</taxon>
        <taxon>Viridiplantae</taxon>
        <taxon>Streptophyta</taxon>
        <taxon>Embryophyta</taxon>
        <taxon>Tracheophyta</taxon>
        <taxon>Spermatophyta</taxon>
        <taxon>Magnoliopsida</taxon>
        <taxon>eudicotyledons</taxon>
        <taxon>Gunneridae</taxon>
        <taxon>Pentapetalae</taxon>
        <taxon>rosids</taxon>
        <taxon>malvids</taxon>
        <taxon>Sapindales</taxon>
        <taxon>Anacardiaceae</taxon>
        <taxon>Pistacia</taxon>
    </lineage>
</organism>
<accession>A0ACC0YWR1</accession>
<evidence type="ECO:0000313" key="1">
    <source>
        <dbReference type="EMBL" id="KAJ0041912.1"/>
    </source>
</evidence>
<reference evidence="2" key="1">
    <citation type="journal article" date="2023" name="G3 (Bethesda)">
        <title>Genome assembly and association tests identify interacting loci associated with vigor, precocity, and sex in interspecific pistachio rootstocks.</title>
        <authorList>
            <person name="Palmer W."/>
            <person name="Jacygrad E."/>
            <person name="Sagayaradj S."/>
            <person name="Cavanaugh K."/>
            <person name="Han R."/>
            <person name="Bertier L."/>
            <person name="Beede B."/>
            <person name="Kafkas S."/>
            <person name="Golino D."/>
            <person name="Preece J."/>
            <person name="Michelmore R."/>
        </authorList>
    </citation>
    <scope>NUCLEOTIDE SEQUENCE [LARGE SCALE GENOMIC DNA]</scope>
</reference>
<dbReference type="EMBL" id="CM047739">
    <property type="protein sequence ID" value="KAJ0041912.1"/>
    <property type="molecule type" value="Genomic_DNA"/>
</dbReference>
<sequence>MWHSRAQASINIYSRLQNPINISTDFVFHFY</sequence>
<gene>
    <name evidence="1" type="ORF">Pint_18494</name>
</gene>
<keyword evidence="2" id="KW-1185">Reference proteome</keyword>
<comment type="caution">
    <text evidence="1">The sequence shown here is derived from an EMBL/GenBank/DDBJ whole genome shotgun (WGS) entry which is preliminary data.</text>
</comment>
<name>A0ACC0YWR1_9ROSI</name>
<protein>
    <submittedName>
        <fullName evidence="1">Uncharacterized protein</fullName>
    </submittedName>
</protein>